<protein>
    <submittedName>
        <fullName evidence="1">(northern house mosquito) hypothetical protein</fullName>
    </submittedName>
</protein>
<organism evidence="1">
    <name type="scientific">Culex pipiens</name>
    <name type="common">House mosquito</name>
    <dbReference type="NCBI Taxonomy" id="7175"/>
    <lineage>
        <taxon>Eukaryota</taxon>
        <taxon>Metazoa</taxon>
        <taxon>Ecdysozoa</taxon>
        <taxon>Arthropoda</taxon>
        <taxon>Hexapoda</taxon>
        <taxon>Insecta</taxon>
        <taxon>Pterygota</taxon>
        <taxon>Neoptera</taxon>
        <taxon>Endopterygota</taxon>
        <taxon>Diptera</taxon>
        <taxon>Nematocera</taxon>
        <taxon>Culicoidea</taxon>
        <taxon>Culicidae</taxon>
        <taxon>Culicinae</taxon>
        <taxon>Culicini</taxon>
        <taxon>Culex</taxon>
        <taxon>Culex</taxon>
    </lineage>
</organism>
<accession>A0A8D8HAY3</accession>
<proteinExistence type="predicted"/>
<dbReference type="EMBL" id="HBUE01205204">
    <property type="protein sequence ID" value="CAG6531615.1"/>
    <property type="molecule type" value="Transcribed_RNA"/>
</dbReference>
<reference evidence="1" key="1">
    <citation type="submission" date="2021-05" db="EMBL/GenBank/DDBJ databases">
        <authorList>
            <person name="Alioto T."/>
            <person name="Alioto T."/>
            <person name="Gomez Garrido J."/>
        </authorList>
    </citation>
    <scope>NUCLEOTIDE SEQUENCE</scope>
</reference>
<evidence type="ECO:0000313" key="1">
    <source>
        <dbReference type="EMBL" id="CAG6531615.1"/>
    </source>
</evidence>
<sequence length="104" mass="11553">MFIRFVSISGFVELIPYKIPGSIEGTFHIHNPYYSTSKAFPIVVDLLEQLPLNRGPNYPVVRHVGTEVDLFLQLSGQLLGQIFRATTHHFSHNGGGANFASLRG</sequence>
<dbReference type="AlphaFoldDB" id="A0A8D8HAY3"/>
<dbReference type="EMBL" id="HBUE01311472">
    <property type="protein sequence ID" value="CAG6583476.1"/>
    <property type="molecule type" value="Transcribed_RNA"/>
</dbReference>
<name>A0A8D8HAY3_CULPI</name>